<sequence length="82" mass="9360">MTDRTLQRILRRYTGITASWLISRYRLLDTLDALQSDPRRDVAELAVVLGWYDQAHLTREFTAAVGVPPARYARALVNEIDG</sequence>
<organism evidence="5 6">
    <name type="scientific">Rhodococcus spongiicola</name>
    <dbReference type="NCBI Taxonomy" id="2487352"/>
    <lineage>
        <taxon>Bacteria</taxon>
        <taxon>Bacillati</taxon>
        <taxon>Actinomycetota</taxon>
        <taxon>Actinomycetes</taxon>
        <taxon>Mycobacteriales</taxon>
        <taxon>Nocardiaceae</taxon>
        <taxon>Rhodococcus</taxon>
    </lineage>
</organism>
<dbReference type="EMBL" id="RKLN01000003">
    <property type="protein sequence ID" value="RVW03439.1"/>
    <property type="molecule type" value="Genomic_DNA"/>
</dbReference>
<evidence type="ECO:0000313" key="6">
    <source>
        <dbReference type="Proteomes" id="UP000284333"/>
    </source>
</evidence>
<evidence type="ECO:0000256" key="2">
    <source>
        <dbReference type="ARBA" id="ARBA00023125"/>
    </source>
</evidence>
<dbReference type="AlphaFoldDB" id="A0A438AXN2"/>
<dbReference type="GO" id="GO:0043565">
    <property type="term" value="F:sequence-specific DNA binding"/>
    <property type="evidence" value="ECO:0007669"/>
    <property type="project" value="InterPro"/>
</dbReference>
<dbReference type="Gene3D" id="1.10.10.60">
    <property type="entry name" value="Homeodomain-like"/>
    <property type="match status" value="1"/>
</dbReference>
<gene>
    <name evidence="5" type="ORF">EF834_09930</name>
</gene>
<dbReference type="OrthoDB" id="2559672at2"/>
<keyword evidence="2" id="KW-0238">DNA-binding</keyword>
<evidence type="ECO:0000256" key="3">
    <source>
        <dbReference type="ARBA" id="ARBA00023163"/>
    </source>
</evidence>
<dbReference type="InterPro" id="IPR018060">
    <property type="entry name" value="HTH_AraC"/>
</dbReference>
<dbReference type="GO" id="GO:0003700">
    <property type="term" value="F:DNA-binding transcription factor activity"/>
    <property type="evidence" value="ECO:0007669"/>
    <property type="project" value="InterPro"/>
</dbReference>
<dbReference type="SUPFAM" id="SSF46689">
    <property type="entry name" value="Homeodomain-like"/>
    <property type="match status" value="1"/>
</dbReference>
<evidence type="ECO:0000259" key="4">
    <source>
        <dbReference type="PROSITE" id="PS01124"/>
    </source>
</evidence>
<dbReference type="InterPro" id="IPR050204">
    <property type="entry name" value="AraC_XylS_family_regulators"/>
</dbReference>
<dbReference type="PROSITE" id="PS01124">
    <property type="entry name" value="HTH_ARAC_FAMILY_2"/>
    <property type="match status" value="1"/>
</dbReference>
<dbReference type="Proteomes" id="UP000284333">
    <property type="component" value="Unassembled WGS sequence"/>
</dbReference>
<dbReference type="PANTHER" id="PTHR46796">
    <property type="entry name" value="HTH-TYPE TRANSCRIPTIONAL ACTIVATOR RHAS-RELATED"/>
    <property type="match status" value="1"/>
</dbReference>
<proteinExistence type="predicted"/>
<dbReference type="SMART" id="SM00342">
    <property type="entry name" value="HTH_ARAC"/>
    <property type="match status" value="1"/>
</dbReference>
<protein>
    <submittedName>
        <fullName evidence="5">AraC family transcriptional regulator</fullName>
    </submittedName>
</protein>
<name>A0A438AXN2_9NOCA</name>
<feature type="domain" description="HTH araC/xylS-type" evidence="4">
    <location>
        <begin position="1"/>
        <end position="75"/>
    </location>
</feature>
<dbReference type="PANTHER" id="PTHR46796:SF2">
    <property type="entry name" value="TRANSCRIPTIONAL REGULATORY PROTEIN"/>
    <property type="match status" value="1"/>
</dbReference>
<accession>A0A438AXN2</accession>
<keyword evidence="1" id="KW-0805">Transcription regulation</keyword>
<reference evidence="5 6" key="1">
    <citation type="submission" date="2018-11" db="EMBL/GenBank/DDBJ databases">
        <title>Rhodococcus spongicola sp. nov. and Rhodococcus xishaensis sp. nov. from marine sponges.</title>
        <authorList>
            <person name="Li L."/>
            <person name="Lin H.W."/>
        </authorList>
    </citation>
    <scope>NUCLEOTIDE SEQUENCE [LARGE SCALE GENOMIC DNA]</scope>
    <source>
        <strain evidence="5 6">LHW50502</strain>
    </source>
</reference>
<dbReference type="InterPro" id="IPR009057">
    <property type="entry name" value="Homeodomain-like_sf"/>
</dbReference>
<keyword evidence="3" id="KW-0804">Transcription</keyword>
<evidence type="ECO:0000313" key="5">
    <source>
        <dbReference type="EMBL" id="RVW03439.1"/>
    </source>
</evidence>
<evidence type="ECO:0000256" key="1">
    <source>
        <dbReference type="ARBA" id="ARBA00023015"/>
    </source>
</evidence>
<keyword evidence="6" id="KW-1185">Reference proteome</keyword>
<comment type="caution">
    <text evidence="5">The sequence shown here is derived from an EMBL/GenBank/DDBJ whole genome shotgun (WGS) entry which is preliminary data.</text>
</comment>
<dbReference type="Pfam" id="PF12833">
    <property type="entry name" value="HTH_18"/>
    <property type="match status" value="1"/>
</dbReference>